<keyword evidence="2 3" id="KW-0808">Transferase</keyword>
<dbReference type="InterPro" id="IPR051199">
    <property type="entry name" value="LPS_LOS_Heptosyltrfase"/>
</dbReference>
<dbReference type="Gene3D" id="3.40.50.2000">
    <property type="entry name" value="Glycogen Phosphorylase B"/>
    <property type="match status" value="2"/>
</dbReference>
<reference evidence="3 4" key="1">
    <citation type="submission" date="2019-04" db="EMBL/GenBank/DDBJ databases">
        <title>Pedobacter sp. RP-3-22 sp. nov., isolated from Arctic soil.</title>
        <authorList>
            <person name="Dahal R.H."/>
            <person name="Kim D.-U."/>
        </authorList>
    </citation>
    <scope>NUCLEOTIDE SEQUENCE [LARGE SCALE GENOMIC DNA]</scope>
    <source>
        <strain evidence="3 4">RP-3-22</strain>
    </source>
</reference>
<dbReference type="Pfam" id="PF01075">
    <property type="entry name" value="Glyco_transf_9"/>
    <property type="match status" value="1"/>
</dbReference>
<evidence type="ECO:0000256" key="1">
    <source>
        <dbReference type="ARBA" id="ARBA00022676"/>
    </source>
</evidence>
<dbReference type="EMBL" id="SWBR01000004">
    <property type="protein sequence ID" value="TKC06515.1"/>
    <property type="molecule type" value="Genomic_DNA"/>
</dbReference>
<accession>A0A4U1CGU9</accession>
<dbReference type="CDD" id="cd03789">
    <property type="entry name" value="GT9_LPS_heptosyltransferase"/>
    <property type="match status" value="1"/>
</dbReference>
<keyword evidence="4" id="KW-1185">Reference proteome</keyword>
<evidence type="ECO:0000256" key="2">
    <source>
        <dbReference type="ARBA" id="ARBA00022679"/>
    </source>
</evidence>
<gene>
    <name evidence="3" type="ORF">FA048_14975</name>
</gene>
<dbReference type="PANTHER" id="PTHR30160">
    <property type="entry name" value="TETRAACYLDISACCHARIDE 4'-KINASE-RELATED"/>
    <property type="match status" value="1"/>
</dbReference>
<comment type="caution">
    <text evidence="3">The sequence shown here is derived from an EMBL/GenBank/DDBJ whole genome shotgun (WGS) entry which is preliminary data.</text>
</comment>
<dbReference type="GO" id="GO:0009244">
    <property type="term" value="P:lipopolysaccharide core region biosynthetic process"/>
    <property type="evidence" value="ECO:0007669"/>
    <property type="project" value="TreeGrafter"/>
</dbReference>
<dbReference type="InterPro" id="IPR002201">
    <property type="entry name" value="Glyco_trans_9"/>
</dbReference>
<protein>
    <submittedName>
        <fullName evidence="3">Glycosyltransferase family 9 protein</fullName>
    </submittedName>
</protein>
<name>A0A4U1CGU9_9SPHI</name>
<sequence>MPAKGKIIVLRFSAMGDVAMVASVLKEFSLQNPDVELVMVSRQAFEPFFKDINNLIFHAIHPKTLHKGVKGLYSLYKELKKYQPITIADLHDNLRSRILSMFFRIAGVKVKRIDKGRAEKRALTRPKNKVLKQLTLTVERYAIVFRALNFNLKLSHKLQSVQKDIPQNARELFKDNEAITIGISPFAQHIYKVYPLEKMERVIDKLNDLGFQILIFGGGNDEKNNADNWASKFIHVKNVIGKFTLTEELNIISNLDLMLSMDSSGMHMASLMGIRVVSIWGPTHPYAGFLGYGQNYGDCLQIEHPSRPNSIYGNKPCICGVQSCIDGIDPGIIVQKIIEIVNGKRINHHQTRKI</sequence>
<dbReference type="SUPFAM" id="SSF53756">
    <property type="entry name" value="UDP-Glycosyltransferase/glycogen phosphorylase"/>
    <property type="match status" value="1"/>
</dbReference>
<keyword evidence="1" id="KW-0328">Glycosyltransferase</keyword>
<dbReference type="Proteomes" id="UP000309488">
    <property type="component" value="Unassembled WGS sequence"/>
</dbReference>
<dbReference type="RefSeq" id="WP_136842554.1">
    <property type="nucleotide sequence ID" value="NZ_SWBR01000004.1"/>
</dbReference>
<evidence type="ECO:0000313" key="3">
    <source>
        <dbReference type="EMBL" id="TKC06515.1"/>
    </source>
</evidence>
<dbReference type="PANTHER" id="PTHR30160:SF22">
    <property type="entry name" value="LIPOPOLYSACCHARIDE CORE BIOSYNTHESIS PROTEIN"/>
    <property type="match status" value="1"/>
</dbReference>
<organism evidence="3 4">
    <name type="scientific">Pedobacter polaris</name>
    <dbReference type="NCBI Taxonomy" id="2571273"/>
    <lineage>
        <taxon>Bacteria</taxon>
        <taxon>Pseudomonadati</taxon>
        <taxon>Bacteroidota</taxon>
        <taxon>Sphingobacteriia</taxon>
        <taxon>Sphingobacteriales</taxon>
        <taxon>Sphingobacteriaceae</taxon>
        <taxon>Pedobacter</taxon>
    </lineage>
</organism>
<evidence type="ECO:0000313" key="4">
    <source>
        <dbReference type="Proteomes" id="UP000309488"/>
    </source>
</evidence>
<dbReference type="AlphaFoldDB" id="A0A4U1CGU9"/>
<dbReference type="GO" id="GO:0005829">
    <property type="term" value="C:cytosol"/>
    <property type="evidence" value="ECO:0007669"/>
    <property type="project" value="TreeGrafter"/>
</dbReference>
<dbReference type="GO" id="GO:0008713">
    <property type="term" value="F:ADP-heptose-lipopolysaccharide heptosyltransferase activity"/>
    <property type="evidence" value="ECO:0007669"/>
    <property type="project" value="TreeGrafter"/>
</dbReference>
<proteinExistence type="predicted"/>
<dbReference type="OrthoDB" id="9768048at2"/>